<dbReference type="GO" id="GO:0004499">
    <property type="term" value="F:N,N-dimethylaniline monooxygenase activity"/>
    <property type="evidence" value="ECO:0007669"/>
    <property type="project" value="InterPro"/>
</dbReference>
<evidence type="ECO:0000313" key="7">
    <source>
        <dbReference type="Proteomes" id="UP000245697"/>
    </source>
</evidence>
<dbReference type="PRINTS" id="PR00419">
    <property type="entry name" value="ADXRDTASE"/>
</dbReference>
<proteinExistence type="inferred from homology"/>
<sequence length="55" mass="5788">MRVAVIGAGAAGLATLKALLDTGCEAVGYEQRDRPGGLWTDAYASLHLNTSRGRR</sequence>
<gene>
    <name evidence="6" type="ORF">BC793_111205</name>
</gene>
<dbReference type="AlphaFoldDB" id="A0A316FV10"/>
<dbReference type="GO" id="GO:0050660">
    <property type="term" value="F:flavin adenine dinucleotide binding"/>
    <property type="evidence" value="ECO:0007669"/>
    <property type="project" value="InterPro"/>
</dbReference>
<comment type="caution">
    <text evidence="6">The sequence shown here is derived from an EMBL/GenBank/DDBJ whole genome shotgun (WGS) entry which is preliminary data.</text>
</comment>
<dbReference type="PANTHER" id="PTHR23023">
    <property type="entry name" value="DIMETHYLANILINE MONOOXYGENASE"/>
    <property type="match status" value="1"/>
</dbReference>
<keyword evidence="7" id="KW-1185">Reference proteome</keyword>
<keyword evidence="3" id="KW-0285">Flavoprotein</keyword>
<dbReference type="InterPro" id="IPR036188">
    <property type="entry name" value="FAD/NAD-bd_sf"/>
</dbReference>
<dbReference type="SUPFAM" id="SSF51905">
    <property type="entry name" value="FAD/NAD(P)-binding domain"/>
    <property type="match status" value="1"/>
</dbReference>
<dbReference type="RefSeq" id="WP_203896373.1">
    <property type="nucleotide sequence ID" value="NZ_BONA01000061.1"/>
</dbReference>
<comment type="similarity">
    <text evidence="1">Belongs to the FMO family.</text>
</comment>
<evidence type="ECO:0000313" key="6">
    <source>
        <dbReference type="EMBL" id="PWK45231.1"/>
    </source>
</evidence>
<keyword evidence="6" id="KW-0503">Monooxygenase</keyword>
<dbReference type="EMBL" id="QGGR01000011">
    <property type="protein sequence ID" value="PWK45231.1"/>
    <property type="molecule type" value="Genomic_DNA"/>
</dbReference>
<organism evidence="6 7">
    <name type="scientific">Actinoplanes xinjiangensis</name>
    <dbReference type="NCBI Taxonomy" id="512350"/>
    <lineage>
        <taxon>Bacteria</taxon>
        <taxon>Bacillati</taxon>
        <taxon>Actinomycetota</taxon>
        <taxon>Actinomycetes</taxon>
        <taxon>Micromonosporales</taxon>
        <taxon>Micromonosporaceae</taxon>
        <taxon>Actinoplanes</taxon>
    </lineage>
</organism>
<dbReference type="Gene3D" id="3.50.50.60">
    <property type="entry name" value="FAD/NAD(P)-binding domain"/>
    <property type="match status" value="1"/>
</dbReference>
<accession>A0A316FV10</accession>
<dbReference type="Pfam" id="PF00743">
    <property type="entry name" value="FMO-like"/>
    <property type="match status" value="1"/>
</dbReference>
<keyword evidence="4" id="KW-0274">FAD</keyword>
<name>A0A316FV10_9ACTN</name>
<reference evidence="6 7" key="1">
    <citation type="submission" date="2018-05" db="EMBL/GenBank/DDBJ databases">
        <title>Genomic Encyclopedia of Archaeal and Bacterial Type Strains, Phase II (KMG-II): from individual species to whole genera.</title>
        <authorList>
            <person name="Goeker M."/>
        </authorList>
    </citation>
    <scope>NUCLEOTIDE SEQUENCE [LARGE SCALE GENOMIC DNA]</scope>
    <source>
        <strain evidence="6 7">DSM 45184</strain>
    </source>
</reference>
<evidence type="ECO:0000256" key="5">
    <source>
        <dbReference type="ARBA" id="ARBA00023002"/>
    </source>
</evidence>
<keyword evidence="5" id="KW-0560">Oxidoreductase</keyword>
<evidence type="ECO:0000256" key="2">
    <source>
        <dbReference type="ARBA" id="ARBA00010139"/>
    </source>
</evidence>
<dbReference type="InterPro" id="IPR020946">
    <property type="entry name" value="Flavin_mOase-like"/>
</dbReference>
<evidence type="ECO:0000256" key="3">
    <source>
        <dbReference type="ARBA" id="ARBA00022630"/>
    </source>
</evidence>
<dbReference type="GO" id="GO:0050661">
    <property type="term" value="F:NADP binding"/>
    <property type="evidence" value="ECO:0007669"/>
    <property type="project" value="InterPro"/>
</dbReference>
<protein>
    <submittedName>
        <fullName evidence="6">Flavin-binding monooxygenase-like protein</fullName>
    </submittedName>
</protein>
<comment type="similarity">
    <text evidence="2">Belongs to the FAD-binding monooxygenase family.</text>
</comment>
<evidence type="ECO:0000256" key="1">
    <source>
        <dbReference type="ARBA" id="ARBA00009183"/>
    </source>
</evidence>
<dbReference type="InterPro" id="IPR050346">
    <property type="entry name" value="FMO-like"/>
</dbReference>
<evidence type="ECO:0000256" key="4">
    <source>
        <dbReference type="ARBA" id="ARBA00022827"/>
    </source>
</evidence>
<dbReference type="Proteomes" id="UP000245697">
    <property type="component" value="Unassembled WGS sequence"/>
</dbReference>